<evidence type="ECO:0000256" key="4">
    <source>
        <dbReference type="ARBA" id="ARBA00023012"/>
    </source>
</evidence>
<dbReference type="GO" id="GO:0000155">
    <property type="term" value="F:phosphorelay sensor kinase activity"/>
    <property type="evidence" value="ECO:0007669"/>
    <property type="project" value="InterPro"/>
</dbReference>
<feature type="domain" description="Response regulatory" evidence="9">
    <location>
        <begin position="426"/>
        <end position="542"/>
    </location>
</feature>
<dbReference type="InterPro" id="IPR003661">
    <property type="entry name" value="HisK_dim/P_dom"/>
</dbReference>
<evidence type="ECO:0000259" key="8">
    <source>
        <dbReference type="PROSITE" id="PS50109"/>
    </source>
</evidence>
<dbReference type="InterPro" id="IPR004358">
    <property type="entry name" value="Sig_transdc_His_kin-like_C"/>
</dbReference>
<keyword evidence="4" id="KW-0902">Two-component regulatory system</keyword>
<dbReference type="Gene3D" id="3.30.565.10">
    <property type="entry name" value="Histidine kinase-like ATPase, C-terminal domain"/>
    <property type="match status" value="1"/>
</dbReference>
<dbReference type="EC" id="2.7.13.3" evidence="2"/>
<dbReference type="FunFam" id="3.30.565.10:FF:000010">
    <property type="entry name" value="Sensor histidine kinase RcsC"/>
    <property type="match status" value="1"/>
</dbReference>
<feature type="domain" description="Histidine kinase" evidence="8">
    <location>
        <begin position="177"/>
        <end position="397"/>
    </location>
</feature>
<dbReference type="Gene3D" id="3.30.450.20">
    <property type="entry name" value="PAS domain"/>
    <property type="match status" value="1"/>
</dbReference>
<gene>
    <name evidence="10" type="primary">rpfC_2</name>
    <name evidence="10" type="ORF">AW08_02272</name>
</gene>
<keyword evidence="11" id="KW-1185">Reference proteome</keyword>
<dbReference type="InterPro" id="IPR001789">
    <property type="entry name" value="Sig_transdc_resp-reg_receiver"/>
</dbReference>
<dbReference type="Proteomes" id="UP000020218">
    <property type="component" value="Unassembled WGS sequence"/>
</dbReference>
<name>A0A011NRK4_9PROT</name>
<dbReference type="Gene3D" id="1.10.287.130">
    <property type="match status" value="1"/>
</dbReference>
<comment type="caution">
    <text evidence="10">The sequence shown here is derived from an EMBL/GenBank/DDBJ whole genome shotgun (WGS) entry which is preliminary data.</text>
</comment>
<dbReference type="PANTHER" id="PTHR45339:SF5">
    <property type="entry name" value="HISTIDINE KINASE"/>
    <property type="match status" value="1"/>
</dbReference>
<evidence type="ECO:0000256" key="5">
    <source>
        <dbReference type="ARBA" id="ARBA00058004"/>
    </source>
</evidence>
<evidence type="ECO:0000313" key="11">
    <source>
        <dbReference type="Proteomes" id="UP000020218"/>
    </source>
</evidence>
<dbReference type="SMART" id="SM00448">
    <property type="entry name" value="REC"/>
    <property type="match status" value="1"/>
</dbReference>
<dbReference type="PRINTS" id="PR00344">
    <property type="entry name" value="BCTRLSENSOR"/>
</dbReference>
<dbReference type="InterPro" id="IPR036890">
    <property type="entry name" value="HATPase_C_sf"/>
</dbReference>
<evidence type="ECO:0000259" key="9">
    <source>
        <dbReference type="PROSITE" id="PS50110"/>
    </source>
</evidence>
<dbReference type="AlphaFoldDB" id="A0A011NRK4"/>
<dbReference type="SUPFAM" id="SSF47384">
    <property type="entry name" value="Homodimeric domain of signal transducing histidine kinase"/>
    <property type="match status" value="1"/>
</dbReference>
<dbReference type="Pfam" id="PF00072">
    <property type="entry name" value="Response_reg"/>
    <property type="match status" value="1"/>
</dbReference>
<organism evidence="10 11">
    <name type="scientific">Candidatus Accumulibacter adjunctus</name>
    <dbReference type="NCBI Taxonomy" id="1454001"/>
    <lineage>
        <taxon>Bacteria</taxon>
        <taxon>Pseudomonadati</taxon>
        <taxon>Pseudomonadota</taxon>
        <taxon>Betaproteobacteria</taxon>
        <taxon>Candidatus Accumulibacter</taxon>
    </lineage>
</organism>
<dbReference type="InterPro" id="IPR003594">
    <property type="entry name" value="HATPase_dom"/>
</dbReference>
<dbReference type="PROSITE" id="PS50110">
    <property type="entry name" value="RESPONSE_REGULATORY"/>
    <property type="match status" value="1"/>
</dbReference>
<dbReference type="Pfam" id="PF00512">
    <property type="entry name" value="HisKA"/>
    <property type="match status" value="1"/>
</dbReference>
<evidence type="ECO:0000313" key="10">
    <source>
        <dbReference type="EMBL" id="EXI67170.1"/>
    </source>
</evidence>
<dbReference type="EMBL" id="JFAX01000012">
    <property type="protein sequence ID" value="EXI67170.1"/>
    <property type="molecule type" value="Genomic_DNA"/>
</dbReference>
<comment type="function">
    <text evidence="5">Member of the two-component regulatory system BvgS/BvgA. Phosphorylates BvgA via a four-step phosphorelay in response to environmental signals.</text>
</comment>
<keyword evidence="3 7" id="KW-0597">Phosphoprotein</keyword>
<evidence type="ECO:0000256" key="7">
    <source>
        <dbReference type="PROSITE-ProRule" id="PRU00169"/>
    </source>
</evidence>
<dbReference type="SMART" id="SM00388">
    <property type="entry name" value="HisKA"/>
    <property type="match status" value="1"/>
</dbReference>
<dbReference type="PANTHER" id="PTHR45339">
    <property type="entry name" value="HYBRID SIGNAL TRANSDUCTION HISTIDINE KINASE J"/>
    <property type="match status" value="1"/>
</dbReference>
<evidence type="ECO:0000256" key="1">
    <source>
        <dbReference type="ARBA" id="ARBA00000085"/>
    </source>
</evidence>
<comment type="catalytic activity">
    <reaction evidence="1">
        <text>ATP + protein L-histidine = ADP + protein N-phospho-L-histidine.</text>
        <dbReference type="EC" id="2.7.13.3"/>
    </reaction>
</comment>
<evidence type="ECO:0000256" key="3">
    <source>
        <dbReference type="ARBA" id="ARBA00022553"/>
    </source>
</evidence>
<dbReference type="CDD" id="cd00082">
    <property type="entry name" value="HisKA"/>
    <property type="match status" value="1"/>
</dbReference>
<reference evidence="10" key="1">
    <citation type="submission" date="2014-02" db="EMBL/GenBank/DDBJ databases">
        <title>Expanding our view of genomic diversity in Candidatus Accumulibacter clades.</title>
        <authorList>
            <person name="Skennerton C.T."/>
            <person name="Barr J.J."/>
            <person name="Slater F.R."/>
            <person name="Bond P.L."/>
            <person name="Tyson G.W."/>
        </authorList>
    </citation>
    <scope>NUCLEOTIDE SEQUENCE [LARGE SCALE GENOMIC DNA]</scope>
</reference>
<dbReference type="PATRIC" id="fig|1454001.3.peg.2274"/>
<dbReference type="InterPro" id="IPR005467">
    <property type="entry name" value="His_kinase_dom"/>
</dbReference>
<protein>
    <recommendedName>
        <fullName evidence="6">Virulence sensor protein BvgS</fullName>
        <ecNumber evidence="2">2.7.13.3</ecNumber>
    </recommendedName>
</protein>
<dbReference type="SMART" id="SM00387">
    <property type="entry name" value="HATPase_c"/>
    <property type="match status" value="1"/>
</dbReference>
<dbReference type="CDD" id="cd17546">
    <property type="entry name" value="REC_hyHK_CKI1_RcsC-like"/>
    <property type="match status" value="1"/>
</dbReference>
<dbReference type="InterPro" id="IPR011006">
    <property type="entry name" value="CheY-like_superfamily"/>
</dbReference>
<dbReference type="SUPFAM" id="SSF55874">
    <property type="entry name" value="ATPase domain of HSP90 chaperone/DNA topoisomerase II/histidine kinase"/>
    <property type="match status" value="1"/>
</dbReference>
<sequence>MRRASDEGCDPADDAGSLLEAGERLLRSGSWRWQIATDVLECTAGWRHLHDCRVPPASLAEIEATIAPADRPAYHSLLHDAIASGRAGSLTHRIVRPSDGQERLVVTCLEINRAAGELQPQLIASVRELGAATPGEAAPRDAATTIEAAVAQRTRQLAAARDEAEAASAAKSGFLANLSHEIRTPLTTIVGLVELMRREQLPPQQIARLERMNEAAQHLLSLITGVLDLAKIEAGKLILNETTVDLARLLSSVVEMVGDQARDKGLQLRSEIKPLPGPLIGDPTRIRQAMLNYASNAIRFTERGSISLRLRPLHERHDSVLLRFEACDTGIGVPAALRAQLFQQFVQAGNPAPGSSGGTGLGLAIVRQIAERMGGEVGVDTAAGGGSTFWFTLRLQKLARKRSGRLPAAVTTVASETPDRRRSDSRLLIVDDERSNRELVLAMLDSVGLQADCAASGEEAVAQAAKNHYALILMDLQLPRIDGIEASRRIRRLPGCGSVPIIALSGNVLADVVEACQQAGVNDFVGKPFSMDALLETVTRWLRSSAA</sequence>
<proteinExistence type="predicted"/>
<dbReference type="STRING" id="1454001.AW08_02272"/>
<accession>A0A011NRK4</accession>
<dbReference type="InterPro" id="IPR036097">
    <property type="entry name" value="HisK_dim/P_sf"/>
</dbReference>
<evidence type="ECO:0000256" key="6">
    <source>
        <dbReference type="ARBA" id="ARBA00070152"/>
    </source>
</evidence>
<feature type="modified residue" description="4-aspartylphosphate" evidence="7">
    <location>
        <position position="475"/>
    </location>
</feature>
<dbReference type="Pfam" id="PF02518">
    <property type="entry name" value="HATPase_c"/>
    <property type="match status" value="1"/>
</dbReference>
<dbReference type="Gene3D" id="3.40.50.2300">
    <property type="match status" value="1"/>
</dbReference>
<keyword evidence="10" id="KW-0808">Transferase</keyword>
<evidence type="ECO:0000256" key="2">
    <source>
        <dbReference type="ARBA" id="ARBA00012438"/>
    </source>
</evidence>
<dbReference type="PROSITE" id="PS50109">
    <property type="entry name" value="HIS_KIN"/>
    <property type="match status" value="1"/>
</dbReference>
<dbReference type="SUPFAM" id="SSF52172">
    <property type="entry name" value="CheY-like"/>
    <property type="match status" value="1"/>
</dbReference>